<keyword evidence="2" id="KW-0547">Nucleotide-binding</keyword>
<accession>A0A6A7VRP7</accession>
<evidence type="ECO:0000313" key="2">
    <source>
        <dbReference type="EMBL" id="MQO56310.1"/>
    </source>
</evidence>
<dbReference type="GO" id="GO:0005524">
    <property type="term" value="F:ATP binding"/>
    <property type="evidence" value="ECO:0007669"/>
    <property type="project" value="UniProtKB-KW"/>
</dbReference>
<protein>
    <submittedName>
        <fullName evidence="2">ATP-binding protein</fullName>
    </submittedName>
</protein>
<dbReference type="EMBL" id="VZAZ01000049">
    <property type="protein sequence ID" value="MQO56310.1"/>
    <property type="molecule type" value="Genomic_DNA"/>
</dbReference>
<dbReference type="InterPro" id="IPR027417">
    <property type="entry name" value="P-loop_NTPase"/>
</dbReference>
<dbReference type="SUPFAM" id="SSF52540">
    <property type="entry name" value="P-loop containing nucleoside triphosphate hydrolases"/>
    <property type="match status" value="1"/>
</dbReference>
<name>A0A6A7VRP7_9BACT</name>
<sequence>MAISVNNGSDTNPATANEELIDNTEATSSFDNPKTAAAEAPVKTSAPVGLSSEEQNDPNSITVTVSDPNTPIVILYGPPSCGKTMTLVRMTRYLRSKGYTVVPEKTFRPTYDENYKQLCDNFDQMINSNNAATSTANISFMLVKVLKNGKPICQLLEAPGEYYFKPDDPNRSYPAYVQTIISSQNRKIWAIMIEPDWSDSVPRANYVTRITKLKAQMTPKDKVIFVYNKIDLTPFVYGVGNVNTNEAIRNVQNLYPNIFVPFENKNPLTKFFTKYNCEFVPFMTGSYSVTMSGGLTYTEGHDVYAQKFWQAMLKLING</sequence>
<keyword evidence="2" id="KW-0067">ATP-binding</keyword>
<dbReference type="AlphaFoldDB" id="A0A6A7VRP7"/>
<comment type="caution">
    <text evidence="2">The sequence shown here is derived from an EMBL/GenBank/DDBJ whole genome shotgun (WGS) entry which is preliminary data.</text>
</comment>
<evidence type="ECO:0000256" key="1">
    <source>
        <dbReference type="SAM" id="MobiDB-lite"/>
    </source>
</evidence>
<dbReference type="RefSeq" id="WP_153095059.1">
    <property type="nucleotide sequence ID" value="NZ_JAHOMZ010000001.1"/>
</dbReference>
<reference evidence="2 3" key="1">
    <citation type="submission" date="2019-09" db="EMBL/GenBank/DDBJ databases">
        <title>Distinct polysaccharide growth profiles of human intestinal Prevotella copri isolates.</title>
        <authorList>
            <person name="Fehlner-Peach H."/>
            <person name="Magnabosco C."/>
            <person name="Raghavan V."/>
            <person name="Scher J.U."/>
            <person name="Tett A."/>
            <person name="Cox L.M."/>
            <person name="Gottsegen C."/>
            <person name="Watters A."/>
            <person name="Wiltshire- Gordon J.D."/>
            <person name="Segata N."/>
            <person name="Bonneau R."/>
            <person name="Littman D.R."/>
        </authorList>
    </citation>
    <scope>NUCLEOTIDE SEQUENCE [LARGE SCALE GENOMIC DNA]</scope>
    <source>
        <strain evidence="2 3">BVe41219</strain>
    </source>
</reference>
<proteinExistence type="predicted"/>
<feature type="compositionally biased region" description="Polar residues" evidence="1">
    <location>
        <begin position="1"/>
        <end position="15"/>
    </location>
</feature>
<feature type="region of interest" description="Disordered" evidence="1">
    <location>
        <begin position="1"/>
        <end position="64"/>
    </location>
</feature>
<gene>
    <name evidence="2" type="ORF">F7D42_11465</name>
</gene>
<evidence type="ECO:0000313" key="3">
    <source>
        <dbReference type="Proteomes" id="UP000358159"/>
    </source>
</evidence>
<organism evidence="2 3">
    <name type="scientific">Segatella copri</name>
    <dbReference type="NCBI Taxonomy" id="165179"/>
    <lineage>
        <taxon>Bacteria</taxon>
        <taxon>Pseudomonadati</taxon>
        <taxon>Bacteroidota</taxon>
        <taxon>Bacteroidia</taxon>
        <taxon>Bacteroidales</taxon>
        <taxon>Prevotellaceae</taxon>
        <taxon>Segatella</taxon>
    </lineage>
</organism>
<dbReference type="Proteomes" id="UP000358159">
    <property type="component" value="Unassembled WGS sequence"/>
</dbReference>